<comment type="subcellular location">
    <subcellularLocation>
        <location evidence="1">Periplasm</location>
    </subcellularLocation>
</comment>
<keyword evidence="9" id="KW-1185">Reference proteome</keyword>
<dbReference type="InterPro" id="IPR031811">
    <property type="entry name" value="ALGX/ALGJ_SGNH-like"/>
</dbReference>
<keyword evidence="3" id="KW-0808">Transferase</keyword>
<evidence type="ECO:0000313" key="8">
    <source>
        <dbReference type="EMBL" id="MCE3532511.1"/>
    </source>
</evidence>
<sequence length="538" mass="62422">MNSKEKVFTRIFSIIIVLFLCLPLLQSVFHIVHEKPLYGYVEKNLEKPSSLITSWFDRKWQKYWENVFDEKAGFRTVLIRGFNEISFRLFSEMPRLNLYSTKEHGLYLKVSIDQLNNAYTNRKNLTKSYNEFAKKIQKIQQLLEVNGKHFVVVISSSKPYVHPQGLGKRLLVSTDKNLFRKIANLGYELKKQGVNVIDSAPFLRTLYRKKAIETHANTGVHWNYYTGCMVAQQLFDNATKTLTDIPKLECGNPIYKKPELVDLDGLWLLNVFSNVNLEKLSPYPQPSARFSANYHPKILFVGDSFMDQIISALDRSKAYDDLVFSRYFKTRTIHKPGRSFSFNDFPSLTEKQIQGDILDDVMKSDLIVLQMVDYNINAFGYGFVDALLERLNISTNPEVQPHFIPPIAEMEIINVNNAYPQEKNGRNWWYWVKDKIIFQLKHPDIFLEMKKTRLSFEYDLHGSQQLIVYLKGKGIKHQIIIDHAKNEKRAVYEQILDIPPELLTKIIITTNGNATRLSEADSRLAAYAIFNLKIIPIG</sequence>
<dbReference type="Pfam" id="PF16822">
    <property type="entry name" value="ALGX"/>
    <property type="match status" value="1"/>
</dbReference>
<dbReference type="EMBL" id="JAJTND010000004">
    <property type="protein sequence ID" value="MCE3532511.1"/>
    <property type="molecule type" value="Genomic_DNA"/>
</dbReference>
<proteinExistence type="predicted"/>
<feature type="domain" description="AlgX/AlgJ SGNH hydrolase-like" evidence="7">
    <location>
        <begin position="126"/>
        <end position="305"/>
    </location>
</feature>
<reference evidence="8 9" key="1">
    <citation type="journal article" date="2024" name="Pathogens">
        <title>Characterization of a Novel Species of Legionella Isolated from a Healthcare Facility: Legionella resiliens sp. nov.</title>
        <authorList>
            <person name="Cristino S."/>
            <person name="Pascale M.R."/>
            <person name="Marino F."/>
            <person name="Derelitto C."/>
            <person name="Salaris S."/>
            <person name="Orsini M."/>
            <person name="Squarzoni S."/>
            <person name="Grottola A."/>
            <person name="Girolamini L."/>
        </authorList>
    </citation>
    <scope>NUCLEOTIDE SEQUENCE [LARGE SCALE GENOMIC DNA]</scope>
    <source>
        <strain evidence="8 9">8cVS16</strain>
    </source>
</reference>
<evidence type="ECO:0000256" key="1">
    <source>
        <dbReference type="ARBA" id="ARBA00004418"/>
    </source>
</evidence>
<protein>
    <recommendedName>
        <fullName evidence="7">AlgX/AlgJ SGNH hydrolase-like domain-containing protein</fullName>
    </recommendedName>
</protein>
<evidence type="ECO:0000256" key="4">
    <source>
        <dbReference type="ARBA" id="ARBA00022729"/>
    </source>
</evidence>
<evidence type="ECO:0000256" key="6">
    <source>
        <dbReference type="ARBA" id="ARBA00022841"/>
    </source>
</evidence>
<gene>
    <name evidence="8" type="ORF">LXO92_08985</name>
</gene>
<dbReference type="Proteomes" id="UP001320170">
    <property type="component" value="Unassembled WGS sequence"/>
</dbReference>
<keyword evidence="6" id="KW-0016">Alginate biosynthesis</keyword>
<keyword evidence="5" id="KW-0574">Periplasm</keyword>
<accession>A0ABS8X4A6</accession>
<evidence type="ECO:0000256" key="5">
    <source>
        <dbReference type="ARBA" id="ARBA00022764"/>
    </source>
</evidence>
<evidence type="ECO:0000313" key="9">
    <source>
        <dbReference type="Proteomes" id="UP001320170"/>
    </source>
</evidence>
<keyword evidence="4" id="KW-0732">Signal</keyword>
<comment type="caution">
    <text evidence="8">The sequence shown here is derived from an EMBL/GenBank/DDBJ whole genome shotgun (WGS) entry which is preliminary data.</text>
</comment>
<evidence type="ECO:0000256" key="2">
    <source>
        <dbReference type="ARBA" id="ARBA00005182"/>
    </source>
</evidence>
<comment type="pathway">
    <text evidence="2">Glycan biosynthesis; alginate biosynthesis.</text>
</comment>
<evidence type="ECO:0000259" key="7">
    <source>
        <dbReference type="Pfam" id="PF16822"/>
    </source>
</evidence>
<organism evidence="8 9">
    <name type="scientific">Legionella resiliens</name>
    <dbReference type="NCBI Taxonomy" id="2905958"/>
    <lineage>
        <taxon>Bacteria</taxon>
        <taxon>Pseudomonadati</taxon>
        <taxon>Pseudomonadota</taxon>
        <taxon>Gammaproteobacteria</taxon>
        <taxon>Legionellales</taxon>
        <taxon>Legionellaceae</taxon>
        <taxon>Legionella</taxon>
    </lineage>
</organism>
<dbReference type="RefSeq" id="WP_232890821.1">
    <property type="nucleotide sequence ID" value="NZ_JAJSPM010000005.1"/>
</dbReference>
<evidence type="ECO:0000256" key="3">
    <source>
        <dbReference type="ARBA" id="ARBA00022679"/>
    </source>
</evidence>
<name>A0ABS8X4A6_9GAMM</name>